<dbReference type="Pfam" id="PF03745">
    <property type="entry name" value="DUF309"/>
    <property type="match status" value="1"/>
</dbReference>
<protein>
    <submittedName>
        <fullName evidence="1">DUF309 domain-containing protein</fullName>
    </submittedName>
</protein>
<proteinExistence type="predicted"/>
<dbReference type="KEGG" id="uth:DKZ56_08030"/>
<reference evidence="1 2" key="1">
    <citation type="submission" date="2019-02" db="EMBL/GenBank/DDBJ databases">
        <title>Ureibacillus thermophilus.</title>
        <authorList>
            <person name="Sunny J.S."/>
            <person name="Natarajan A."/>
            <person name="Saleena L.M."/>
        </authorList>
    </citation>
    <scope>NUCLEOTIDE SEQUENCE [LARGE SCALE GENOMIC DNA]</scope>
    <source>
        <strain evidence="1 2">LM102</strain>
    </source>
</reference>
<dbReference type="Gene3D" id="1.10.3450.10">
    <property type="entry name" value="TTHA0068-like"/>
    <property type="match status" value="1"/>
</dbReference>
<name>A0A4P6UXM8_9BACL</name>
<dbReference type="InterPro" id="IPR023203">
    <property type="entry name" value="TTHA0068_sf"/>
</dbReference>
<organism evidence="1 2">
    <name type="scientific">Ureibacillus thermophilus</name>
    <dbReference type="NCBI Taxonomy" id="367743"/>
    <lineage>
        <taxon>Bacteria</taxon>
        <taxon>Bacillati</taxon>
        <taxon>Bacillota</taxon>
        <taxon>Bacilli</taxon>
        <taxon>Bacillales</taxon>
        <taxon>Caryophanaceae</taxon>
        <taxon>Ureibacillus</taxon>
    </lineage>
</organism>
<evidence type="ECO:0000313" key="1">
    <source>
        <dbReference type="EMBL" id="QBK27156.1"/>
    </source>
</evidence>
<accession>A0A4P6UXM8</accession>
<dbReference type="PANTHER" id="PTHR34796">
    <property type="entry name" value="EXPRESSED PROTEIN"/>
    <property type="match status" value="1"/>
</dbReference>
<gene>
    <name evidence="1" type="ORF">DKZ56_08030</name>
</gene>
<dbReference type="EMBL" id="CP036528">
    <property type="protein sequence ID" value="QBK27156.1"/>
    <property type="molecule type" value="Genomic_DNA"/>
</dbReference>
<dbReference type="AlphaFoldDB" id="A0A4P6UXM8"/>
<keyword evidence="2" id="KW-1185">Reference proteome</keyword>
<sequence length="166" mass="20074">MHPLWHPSFIDFCAYFNGNQDYFECHEVLEEYWKKIAPGNKKHPLVGYIQLSTGLYHWRRNNYRGAARMMKSAYEKFLSNQRHPFFDYIDFQQLCKDCLQSLESIEKNQPFASFQIKLTNPELEELVKEKIKSLPSLPHEFLYHKHMLRDRSDILTMRDEKRNGRR</sequence>
<dbReference type="InterPro" id="IPR005500">
    <property type="entry name" value="DUF309"/>
</dbReference>
<dbReference type="PANTHER" id="PTHR34796:SF1">
    <property type="entry name" value="EXPRESSED PROTEIN"/>
    <property type="match status" value="1"/>
</dbReference>
<evidence type="ECO:0000313" key="2">
    <source>
        <dbReference type="Proteomes" id="UP000291151"/>
    </source>
</evidence>
<dbReference type="SUPFAM" id="SSF140663">
    <property type="entry name" value="TTHA0068-like"/>
    <property type="match status" value="1"/>
</dbReference>
<dbReference type="RefSeq" id="WP_208652202.1">
    <property type="nucleotide sequence ID" value="NZ_CP036528.1"/>
</dbReference>
<dbReference type="Proteomes" id="UP000291151">
    <property type="component" value="Chromosome"/>
</dbReference>